<name>A0ABP9B6Z4_9ACTN</name>
<dbReference type="SUPFAM" id="SSF54427">
    <property type="entry name" value="NTF2-like"/>
    <property type="match status" value="1"/>
</dbReference>
<dbReference type="Proteomes" id="UP001501147">
    <property type="component" value="Unassembled WGS sequence"/>
</dbReference>
<feature type="region of interest" description="Disordered" evidence="1">
    <location>
        <begin position="1"/>
        <end position="25"/>
    </location>
</feature>
<evidence type="ECO:0000313" key="2">
    <source>
        <dbReference type="EMBL" id="GAA4791129.1"/>
    </source>
</evidence>
<keyword evidence="3" id="KW-1185">Reference proteome</keyword>
<accession>A0ABP9B6Z4</accession>
<dbReference type="InterPro" id="IPR032710">
    <property type="entry name" value="NTF2-like_dom_sf"/>
</dbReference>
<protein>
    <recommendedName>
        <fullName evidence="4">Nuclear transport factor 2 family protein</fullName>
    </recommendedName>
</protein>
<evidence type="ECO:0000256" key="1">
    <source>
        <dbReference type="SAM" id="MobiDB-lite"/>
    </source>
</evidence>
<reference evidence="3" key="1">
    <citation type="journal article" date="2019" name="Int. J. Syst. Evol. Microbiol.">
        <title>The Global Catalogue of Microorganisms (GCM) 10K type strain sequencing project: providing services to taxonomists for standard genome sequencing and annotation.</title>
        <authorList>
            <consortium name="The Broad Institute Genomics Platform"/>
            <consortium name="The Broad Institute Genome Sequencing Center for Infectious Disease"/>
            <person name="Wu L."/>
            <person name="Ma J."/>
        </authorList>
    </citation>
    <scope>NUCLEOTIDE SEQUENCE [LARGE SCALE GENOMIC DNA]</scope>
    <source>
        <strain evidence="3">JCM 18324</strain>
    </source>
</reference>
<gene>
    <name evidence="2" type="ORF">GCM10023329_48640</name>
</gene>
<organism evidence="2 3">
    <name type="scientific">Streptomyces sanyensis</name>
    <dbReference type="NCBI Taxonomy" id="568869"/>
    <lineage>
        <taxon>Bacteria</taxon>
        <taxon>Bacillati</taxon>
        <taxon>Actinomycetota</taxon>
        <taxon>Actinomycetes</taxon>
        <taxon>Kitasatosporales</taxon>
        <taxon>Streptomycetaceae</taxon>
        <taxon>Streptomyces</taxon>
    </lineage>
</organism>
<dbReference type="Gene3D" id="3.10.450.50">
    <property type="match status" value="1"/>
</dbReference>
<dbReference type="EMBL" id="BAABJV010000017">
    <property type="protein sequence ID" value="GAA4791129.1"/>
    <property type="molecule type" value="Genomic_DNA"/>
</dbReference>
<proteinExistence type="predicted"/>
<sequence>MRGPQPAGRVRPAPPKEDHVPEQPTHPAVAAFVDALNAGDRTAFRAALTDDATMADDGTERDLEAWTEKEVFSSDGRLDVESVSPDGLSLTARYTNSTWGSMRTSWRFAVSEGRISRFETGQA</sequence>
<comment type="caution">
    <text evidence="2">The sequence shown here is derived from an EMBL/GenBank/DDBJ whole genome shotgun (WGS) entry which is preliminary data.</text>
</comment>
<evidence type="ECO:0008006" key="4">
    <source>
        <dbReference type="Google" id="ProtNLM"/>
    </source>
</evidence>
<evidence type="ECO:0000313" key="3">
    <source>
        <dbReference type="Proteomes" id="UP001501147"/>
    </source>
</evidence>